<keyword evidence="3" id="KW-0732">Signal</keyword>
<dbReference type="InterPro" id="IPR012132">
    <property type="entry name" value="GMC_OxRdtase"/>
</dbReference>
<dbReference type="PANTHER" id="PTHR11552">
    <property type="entry name" value="GLUCOSE-METHANOL-CHOLINE GMC OXIDOREDUCTASE"/>
    <property type="match status" value="1"/>
</dbReference>
<dbReference type="Gene3D" id="3.30.560.10">
    <property type="entry name" value="Glucose Oxidase, domain 3"/>
    <property type="match status" value="2"/>
</dbReference>
<comment type="caution">
    <text evidence="6">The sequence shown here is derived from an EMBL/GenBank/DDBJ whole genome shotgun (WGS) entry which is preliminary data.</text>
</comment>
<proteinExistence type="inferred from homology"/>
<evidence type="ECO:0000256" key="1">
    <source>
        <dbReference type="ARBA" id="ARBA00010790"/>
    </source>
</evidence>
<dbReference type="GO" id="GO:0050660">
    <property type="term" value="F:flavin adenine dinucleotide binding"/>
    <property type="evidence" value="ECO:0007669"/>
    <property type="project" value="InterPro"/>
</dbReference>
<feature type="chain" id="PRO_5013008290" evidence="3">
    <location>
        <begin position="20"/>
        <end position="1057"/>
    </location>
</feature>
<name>A0A226D9C7_FOLCA</name>
<dbReference type="SUPFAM" id="SSF54373">
    <property type="entry name" value="FAD-linked reductases, C-terminal domain"/>
    <property type="match status" value="1"/>
</dbReference>
<sequence length="1057" mass="117248">MEIASFLLGSVALMIQLFAKQSEIADIAKTTVELENDSSLPLPKTYDFIIVGAGTAGCLLAGRLSEKFSVLLLEAGGSPPPAAAVPFFSGTVGSDPDINYFFKTVDMTYGGVATVHTGKMLGGSGSHNDLVHNRGSPKDYDNVARLLNDSSWEYENVVEFFKKTETWQGTQHGEEDLSRYYGTDGPIVVQSVEFPILPIWFDAGRELGFKIGDPNGYQTESFQASNTPTRNGQRSSTYAEFVKPYENTRENLTVVRYANVSEVIISFFTIISFRLHSKKPGDNDHRAVVICDSTGMVTAVTTVLLNANNEAYGVAYTRHGHPQISYASKEVIVSAGVFSTPLLLMKSGIGPVETLEAAEPFIVKDTQNLIPKIPVKVPLPALGENLSEHPALWLGPWYPESDNISLFHQVMHPDATEAYVAQYLRGDGPLAYLGEGPQMFKVTSRARPDWPNLSVTIHLQPIRDPADRPTVFFYVVLGRPQSKGRVTMNSTAYKAGIRDDVQLAEIDFNFLSHPDDAEDLLEGVQLVFNITATEAFQTNFKLTYGQSPSPGCLDFPSDEYWRCHIHNEIKTWIHMVGSASLGPDSGDATTSVLDTRFRVRGVKALRVVDASVYPEVPNGNLNAPVMLAAEKAAAIILEDWDASGPPPGDNGGGFTGPNLLKTIILTAFETIEPLSVNHLFDSIPNIKPSYLFVHIEFPIVPEYYSNYAEATFPTILVFFNIIHPSITAIPCIACYDNRKVYKLSNTLSLSDIWDAWDSTNLIDLKGGLVKTGRASLNPSAICGQGDESVFNQSRKDFMGFIGIGWSMSTQVIIEYPHIEIYNIDSRAIHFVVVTRFPNALRSIWGFFTPFDSSAWWSILFTCVGISLVLQFEVNCLSRRFSGARALKDFVIVQALLFGQPIDGEIIRNIKNKQVQRLLWGIWLFVCFILMENLYKGRVYSDLTVLYPPKVPKTFDELVAANMTILTTSQGHYTLPGMKDIRTISMIKEFVIPEVLDKNFGGSFGRFVTEINSRIVYIHGGMDDISVVKNISKFLKIGRNQTETKEDFAIMDFTTIWK</sequence>
<evidence type="ECO:0000313" key="6">
    <source>
        <dbReference type="EMBL" id="OXA41478.1"/>
    </source>
</evidence>
<dbReference type="InterPro" id="IPR007867">
    <property type="entry name" value="GMC_OxRtase_C"/>
</dbReference>
<keyword evidence="7" id="KW-1185">Reference proteome</keyword>
<keyword evidence="2" id="KW-1133">Transmembrane helix</keyword>
<gene>
    <name evidence="6" type="ORF">Fcan01_23633</name>
</gene>
<dbReference type="Pfam" id="PF05199">
    <property type="entry name" value="GMC_oxred_C"/>
    <property type="match status" value="1"/>
</dbReference>
<dbReference type="Proteomes" id="UP000198287">
    <property type="component" value="Unassembled WGS sequence"/>
</dbReference>
<evidence type="ECO:0000259" key="5">
    <source>
        <dbReference type="Pfam" id="PF05199"/>
    </source>
</evidence>
<dbReference type="SUPFAM" id="SSF51905">
    <property type="entry name" value="FAD/NAD(P)-binding domain"/>
    <property type="match status" value="1"/>
</dbReference>
<feature type="domain" description="Glucose-methanol-choline oxidoreductase C-terminal" evidence="5">
    <location>
        <begin position="480"/>
        <end position="629"/>
    </location>
</feature>
<dbReference type="Pfam" id="PF00732">
    <property type="entry name" value="GMC_oxred_N"/>
    <property type="match status" value="1"/>
</dbReference>
<feature type="domain" description="Glucose-methanol-choline oxidoreductase N-terminal" evidence="4">
    <location>
        <begin position="46"/>
        <end position="391"/>
    </location>
</feature>
<comment type="similarity">
    <text evidence="1">Belongs to the GMC oxidoreductase family.</text>
</comment>
<feature type="transmembrane region" description="Helical" evidence="2">
    <location>
        <begin position="853"/>
        <end position="871"/>
    </location>
</feature>
<organism evidence="6 7">
    <name type="scientific">Folsomia candida</name>
    <name type="common">Springtail</name>
    <dbReference type="NCBI Taxonomy" id="158441"/>
    <lineage>
        <taxon>Eukaryota</taxon>
        <taxon>Metazoa</taxon>
        <taxon>Ecdysozoa</taxon>
        <taxon>Arthropoda</taxon>
        <taxon>Hexapoda</taxon>
        <taxon>Collembola</taxon>
        <taxon>Entomobryomorpha</taxon>
        <taxon>Isotomoidea</taxon>
        <taxon>Isotomidae</taxon>
        <taxon>Proisotominae</taxon>
        <taxon>Folsomia</taxon>
    </lineage>
</organism>
<protein>
    <submittedName>
        <fullName evidence="6">Oxygen-dependent choline dehydrogenase</fullName>
    </submittedName>
</protein>
<dbReference type="OrthoDB" id="7771130at2759"/>
<dbReference type="InterPro" id="IPR036188">
    <property type="entry name" value="FAD/NAD-bd_sf"/>
</dbReference>
<dbReference type="Gene3D" id="3.50.50.60">
    <property type="entry name" value="FAD/NAD(P)-binding domain"/>
    <property type="match status" value="2"/>
</dbReference>
<evidence type="ECO:0000256" key="3">
    <source>
        <dbReference type="SAM" id="SignalP"/>
    </source>
</evidence>
<dbReference type="InterPro" id="IPR000172">
    <property type="entry name" value="GMC_OxRdtase_N"/>
</dbReference>
<dbReference type="AlphaFoldDB" id="A0A226D9C7"/>
<reference evidence="6 7" key="1">
    <citation type="submission" date="2015-12" db="EMBL/GenBank/DDBJ databases">
        <title>The genome of Folsomia candida.</title>
        <authorList>
            <person name="Faddeeva A."/>
            <person name="Derks M.F."/>
            <person name="Anvar Y."/>
            <person name="Smit S."/>
            <person name="Van Straalen N."/>
            <person name="Roelofs D."/>
        </authorList>
    </citation>
    <scope>NUCLEOTIDE SEQUENCE [LARGE SCALE GENOMIC DNA]</scope>
    <source>
        <strain evidence="6 7">VU population</strain>
        <tissue evidence="6">Whole body</tissue>
    </source>
</reference>
<dbReference type="EMBL" id="LNIX01000029">
    <property type="protein sequence ID" value="OXA41478.1"/>
    <property type="molecule type" value="Genomic_DNA"/>
</dbReference>
<feature type="transmembrane region" description="Helical" evidence="2">
    <location>
        <begin position="917"/>
        <end position="934"/>
    </location>
</feature>
<evidence type="ECO:0000313" key="7">
    <source>
        <dbReference type="Proteomes" id="UP000198287"/>
    </source>
</evidence>
<feature type="signal peptide" evidence="3">
    <location>
        <begin position="1"/>
        <end position="19"/>
    </location>
</feature>
<dbReference type="GO" id="GO:0016614">
    <property type="term" value="F:oxidoreductase activity, acting on CH-OH group of donors"/>
    <property type="evidence" value="ECO:0007669"/>
    <property type="project" value="InterPro"/>
</dbReference>
<evidence type="ECO:0000259" key="4">
    <source>
        <dbReference type="Pfam" id="PF00732"/>
    </source>
</evidence>
<accession>A0A226D9C7</accession>
<dbReference type="PANTHER" id="PTHR11552:SF227">
    <property type="entry name" value="GLUCOSE DEHYDROGENASE [FAD, QUINONE]-LIKE PROTEIN"/>
    <property type="match status" value="1"/>
</dbReference>
<keyword evidence="2" id="KW-0472">Membrane</keyword>
<evidence type="ECO:0000256" key="2">
    <source>
        <dbReference type="SAM" id="Phobius"/>
    </source>
</evidence>
<keyword evidence="2" id="KW-0812">Transmembrane</keyword>